<name>A0A069E6X4_9PROT</name>
<organism evidence="1 2">
    <name type="scientific">Hyphomonas adhaerens MHS-3</name>
    <dbReference type="NCBI Taxonomy" id="1280949"/>
    <lineage>
        <taxon>Bacteria</taxon>
        <taxon>Pseudomonadati</taxon>
        <taxon>Pseudomonadota</taxon>
        <taxon>Alphaproteobacteria</taxon>
        <taxon>Hyphomonadales</taxon>
        <taxon>Hyphomonadaceae</taxon>
        <taxon>Hyphomonas</taxon>
    </lineage>
</organism>
<dbReference type="CDD" id="cd08054">
    <property type="entry name" value="gp6"/>
    <property type="match status" value="1"/>
</dbReference>
<dbReference type="STRING" id="1280949.HAD_09260"/>
<dbReference type="PATRIC" id="fig|1280949.3.peg.1890"/>
<dbReference type="EMBL" id="ARYH01000001">
    <property type="protein sequence ID" value="KCZ85863.1"/>
    <property type="molecule type" value="Genomic_DNA"/>
</dbReference>
<dbReference type="eggNOG" id="ENOG5032SBG">
    <property type="taxonomic scope" value="Bacteria"/>
</dbReference>
<gene>
    <name evidence="1" type="ORF">HAD_09260</name>
</gene>
<sequence length="181" mass="18956">MTLTVITPPAEAALSLSVAKDYLRIGHDGEDALVAALIPAAEVRLETAGGLALVTRTLKRSWTCWPAGVRRGGLCLLPAPGSALVAVEIVDAEGTAETVTTRFVLEGGRLMLKPFVPLPGIPLGGRVEVTFVAGYGAAADVPEDLVHALKRLVLVAYQRGEGADLPEDVAAILNTRTEVRL</sequence>
<proteinExistence type="predicted"/>
<dbReference type="OrthoDB" id="8452228at2"/>
<evidence type="ECO:0000313" key="1">
    <source>
        <dbReference type="EMBL" id="KCZ85863.1"/>
    </source>
</evidence>
<dbReference type="InterPro" id="IPR011738">
    <property type="entry name" value="Phage_CHP"/>
</dbReference>
<evidence type="ECO:0008006" key="3">
    <source>
        <dbReference type="Google" id="ProtNLM"/>
    </source>
</evidence>
<dbReference type="RefSeq" id="WP_035570670.1">
    <property type="nucleotide sequence ID" value="NZ_ARYH01000001.1"/>
</dbReference>
<keyword evidence="2" id="KW-1185">Reference proteome</keyword>
<protein>
    <recommendedName>
        <fullName evidence="3">PhiE125 gp8 family phage protein</fullName>
    </recommendedName>
</protein>
<reference evidence="1 2" key="1">
    <citation type="journal article" date="2014" name="Antonie Van Leeuwenhoek">
        <title>Hyphomonas beringensis sp. nov. and Hyphomonas chukchiensis sp. nov., isolated from surface seawater of the Bering Sea and Chukchi Sea.</title>
        <authorList>
            <person name="Li C."/>
            <person name="Lai Q."/>
            <person name="Li G."/>
            <person name="Dong C."/>
            <person name="Wang J."/>
            <person name="Liao Y."/>
            <person name="Shao Z."/>
        </authorList>
    </citation>
    <scope>NUCLEOTIDE SEQUENCE [LARGE SCALE GENOMIC DNA]</scope>
    <source>
        <strain evidence="1 2">MHS-3</strain>
    </source>
</reference>
<dbReference type="NCBIfam" id="TIGR02215">
    <property type="entry name" value="phage_chp_gp8"/>
    <property type="match status" value="1"/>
</dbReference>
<comment type="caution">
    <text evidence="1">The sequence shown here is derived from an EMBL/GenBank/DDBJ whole genome shotgun (WGS) entry which is preliminary data.</text>
</comment>
<evidence type="ECO:0000313" key="2">
    <source>
        <dbReference type="Proteomes" id="UP000027446"/>
    </source>
</evidence>
<accession>A0A069E6X4</accession>
<dbReference type="AlphaFoldDB" id="A0A069E6X4"/>
<dbReference type="Proteomes" id="UP000027446">
    <property type="component" value="Unassembled WGS sequence"/>
</dbReference>